<dbReference type="PANTHER" id="PTHR45436">
    <property type="entry name" value="SENSOR HISTIDINE KINASE YKOH"/>
    <property type="match status" value="1"/>
</dbReference>
<evidence type="ECO:0000256" key="12">
    <source>
        <dbReference type="SAM" id="Phobius"/>
    </source>
</evidence>
<evidence type="ECO:0000259" key="13">
    <source>
        <dbReference type="PROSITE" id="PS50109"/>
    </source>
</evidence>
<keyword evidence="16" id="KW-1185">Reference proteome</keyword>
<evidence type="ECO:0000256" key="9">
    <source>
        <dbReference type="ARBA" id="ARBA00023012"/>
    </source>
</evidence>
<evidence type="ECO:0000256" key="11">
    <source>
        <dbReference type="SAM" id="MobiDB-lite"/>
    </source>
</evidence>
<dbReference type="EMBL" id="BAAARE010000007">
    <property type="protein sequence ID" value="GAA2481520.1"/>
    <property type="molecule type" value="Genomic_DNA"/>
</dbReference>
<dbReference type="Gene3D" id="1.10.287.130">
    <property type="match status" value="1"/>
</dbReference>
<evidence type="ECO:0000256" key="8">
    <source>
        <dbReference type="ARBA" id="ARBA00022989"/>
    </source>
</evidence>
<dbReference type="SMART" id="SM00304">
    <property type="entry name" value="HAMP"/>
    <property type="match status" value="1"/>
</dbReference>
<dbReference type="InterPro" id="IPR003660">
    <property type="entry name" value="HAMP_dom"/>
</dbReference>
<evidence type="ECO:0000256" key="2">
    <source>
        <dbReference type="ARBA" id="ARBA00004236"/>
    </source>
</evidence>
<dbReference type="CDD" id="cd00075">
    <property type="entry name" value="HATPase"/>
    <property type="match status" value="1"/>
</dbReference>
<dbReference type="InterPro" id="IPR036097">
    <property type="entry name" value="HisK_dim/P_sf"/>
</dbReference>
<dbReference type="SMART" id="SM00388">
    <property type="entry name" value="HisKA"/>
    <property type="match status" value="1"/>
</dbReference>
<feature type="transmembrane region" description="Helical" evidence="12">
    <location>
        <begin position="120"/>
        <end position="143"/>
    </location>
</feature>
<dbReference type="EC" id="2.7.13.3" evidence="3"/>
<dbReference type="Gene3D" id="3.30.565.10">
    <property type="entry name" value="Histidine kinase-like ATPase, C-terminal domain"/>
    <property type="match status" value="1"/>
</dbReference>
<dbReference type="Proteomes" id="UP001500730">
    <property type="component" value="Unassembled WGS sequence"/>
</dbReference>
<evidence type="ECO:0000256" key="5">
    <source>
        <dbReference type="ARBA" id="ARBA00022679"/>
    </source>
</evidence>
<keyword evidence="7 15" id="KW-0418">Kinase</keyword>
<dbReference type="RefSeq" id="WP_344254624.1">
    <property type="nucleotide sequence ID" value="NZ_BAAARE010000007.1"/>
</dbReference>
<keyword evidence="9" id="KW-0902">Two-component regulatory system</keyword>
<dbReference type="InterPro" id="IPR036890">
    <property type="entry name" value="HATPase_C_sf"/>
</dbReference>
<name>A0ABN3LCD2_9MICO</name>
<dbReference type="Pfam" id="PF00512">
    <property type="entry name" value="HisKA"/>
    <property type="match status" value="1"/>
</dbReference>
<gene>
    <name evidence="15" type="ORF">GCM10009858_18980</name>
</gene>
<organism evidence="15 16">
    <name type="scientific">Terrabacter carboxydivorans</name>
    <dbReference type="NCBI Taxonomy" id="619730"/>
    <lineage>
        <taxon>Bacteria</taxon>
        <taxon>Bacillati</taxon>
        <taxon>Actinomycetota</taxon>
        <taxon>Actinomycetes</taxon>
        <taxon>Micrococcales</taxon>
        <taxon>Intrasporangiaceae</taxon>
        <taxon>Terrabacter</taxon>
    </lineage>
</organism>
<dbReference type="SUPFAM" id="SSF47384">
    <property type="entry name" value="Homodimeric domain of signal transducing histidine kinase"/>
    <property type="match status" value="1"/>
</dbReference>
<comment type="subcellular location">
    <subcellularLocation>
        <location evidence="2">Cell membrane</location>
    </subcellularLocation>
</comment>
<dbReference type="InterPro" id="IPR003594">
    <property type="entry name" value="HATPase_dom"/>
</dbReference>
<feature type="transmembrane region" description="Helical" evidence="12">
    <location>
        <begin position="273"/>
        <end position="296"/>
    </location>
</feature>
<dbReference type="InterPro" id="IPR050428">
    <property type="entry name" value="TCS_sensor_his_kinase"/>
</dbReference>
<evidence type="ECO:0000256" key="4">
    <source>
        <dbReference type="ARBA" id="ARBA00022553"/>
    </source>
</evidence>
<dbReference type="PROSITE" id="PS50109">
    <property type="entry name" value="HIS_KIN"/>
    <property type="match status" value="1"/>
</dbReference>
<keyword evidence="10 12" id="KW-0472">Membrane</keyword>
<dbReference type="InterPro" id="IPR004358">
    <property type="entry name" value="Sig_transdc_His_kin-like_C"/>
</dbReference>
<feature type="region of interest" description="Disordered" evidence="11">
    <location>
        <begin position="156"/>
        <end position="182"/>
    </location>
</feature>
<evidence type="ECO:0000256" key="10">
    <source>
        <dbReference type="ARBA" id="ARBA00023136"/>
    </source>
</evidence>
<feature type="domain" description="Histidine kinase" evidence="13">
    <location>
        <begin position="374"/>
        <end position="588"/>
    </location>
</feature>
<dbReference type="PANTHER" id="PTHR45436:SF5">
    <property type="entry name" value="SENSOR HISTIDINE KINASE TRCS"/>
    <property type="match status" value="1"/>
</dbReference>
<feature type="domain" description="HAMP" evidence="14">
    <location>
        <begin position="297"/>
        <end position="359"/>
    </location>
</feature>
<reference evidence="15 16" key="1">
    <citation type="journal article" date="2019" name="Int. J. Syst. Evol. Microbiol.">
        <title>The Global Catalogue of Microorganisms (GCM) 10K type strain sequencing project: providing services to taxonomists for standard genome sequencing and annotation.</title>
        <authorList>
            <consortium name="The Broad Institute Genomics Platform"/>
            <consortium name="The Broad Institute Genome Sequencing Center for Infectious Disease"/>
            <person name="Wu L."/>
            <person name="Ma J."/>
        </authorList>
    </citation>
    <scope>NUCLEOTIDE SEQUENCE [LARGE SCALE GENOMIC DNA]</scope>
    <source>
        <strain evidence="15 16">JCM 16259</strain>
    </source>
</reference>
<dbReference type="GO" id="GO:0016301">
    <property type="term" value="F:kinase activity"/>
    <property type="evidence" value="ECO:0007669"/>
    <property type="project" value="UniProtKB-KW"/>
</dbReference>
<accession>A0ABN3LCD2</accession>
<protein>
    <recommendedName>
        <fullName evidence="3">histidine kinase</fullName>
        <ecNumber evidence="3">2.7.13.3</ecNumber>
    </recommendedName>
</protein>
<keyword evidence="6 12" id="KW-0812">Transmembrane</keyword>
<evidence type="ECO:0000313" key="16">
    <source>
        <dbReference type="Proteomes" id="UP001500730"/>
    </source>
</evidence>
<dbReference type="SUPFAM" id="SSF55874">
    <property type="entry name" value="ATPase domain of HSP90 chaperone/DNA topoisomerase II/histidine kinase"/>
    <property type="match status" value="1"/>
</dbReference>
<comment type="caution">
    <text evidence="15">The sequence shown here is derived from an EMBL/GenBank/DDBJ whole genome shotgun (WGS) entry which is preliminary data.</text>
</comment>
<evidence type="ECO:0000313" key="15">
    <source>
        <dbReference type="EMBL" id="GAA2481520.1"/>
    </source>
</evidence>
<dbReference type="Gene3D" id="6.10.340.10">
    <property type="match status" value="1"/>
</dbReference>
<evidence type="ECO:0000256" key="1">
    <source>
        <dbReference type="ARBA" id="ARBA00000085"/>
    </source>
</evidence>
<feature type="compositionally biased region" description="Low complexity" evidence="11">
    <location>
        <begin position="59"/>
        <end position="76"/>
    </location>
</feature>
<dbReference type="PROSITE" id="PS50885">
    <property type="entry name" value="HAMP"/>
    <property type="match status" value="1"/>
</dbReference>
<dbReference type="CDD" id="cd00082">
    <property type="entry name" value="HisKA"/>
    <property type="match status" value="1"/>
</dbReference>
<dbReference type="CDD" id="cd06225">
    <property type="entry name" value="HAMP"/>
    <property type="match status" value="1"/>
</dbReference>
<evidence type="ECO:0000256" key="3">
    <source>
        <dbReference type="ARBA" id="ARBA00012438"/>
    </source>
</evidence>
<keyword evidence="4" id="KW-0597">Phosphoprotein</keyword>
<feature type="region of interest" description="Disordered" evidence="11">
    <location>
        <begin position="1"/>
        <end position="96"/>
    </location>
</feature>
<keyword evidence="8 12" id="KW-1133">Transmembrane helix</keyword>
<dbReference type="InterPro" id="IPR003661">
    <property type="entry name" value="HisK_dim/P_dom"/>
</dbReference>
<dbReference type="SMART" id="SM00387">
    <property type="entry name" value="HATPase_c"/>
    <property type="match status" value="1"/>
</dbReference>
<evidence type="ECO:0000259" key="14">
    <source>
        <dbReference type="PROSITE" id="PS50885"/>
    </source>
</evidence>
<keyword evidence="5" id="KW-0808">Transferase</keyword>
<evidence type="ECO:0000256" key="6">
    <source>
        <dbReference type="ARBA" id="ARBA00022692"/>
    </source>
</evidence>
<sequence length="588" mass="61813">MSSSRPSDTGRVDDTDLPDPADLPEDDGSGPADLFPEGVGFSNESDDSDDPTTYAVGPGQESSRGSGSAGSQTSSTGERDETGETGEAGGSVSEHSLRERWAAARERVRPWSAWTLRAKLVASMLALFTVLSMMTAVFSVTALNQSLIGQVDQQLSDSLNRPSRGGPDDGGDGGAGGGPGADRMEVFLTTNGNAGYVYRAGARTSLSANQIAIVKAAGLGSVPKTLDLGGDTGRYRMVAATRQIRNLQTGDQITGTYVAGISTGPTDVIVGRMIVIAIATVGAGIILVALVGTWLVRRNLEPLRRVAATATKVSQTPLASGRVALAERVDPADTDTRTEVGQVGAAFNEMLDHVDEALNSRHQSEQRVRQFVADASHELRTPLASIKGYAELSRREPEVVPQTVTHAMGRIESEANRMSSLVEDLLLLARLDAGRPLEEAPVDMSMLVINAVSDAHAASPGHRWDLDLPPEPVEVTGDGARLHQVVANLLANARTHTPDGTRVTTSVRPEGRWVRVAVHDNGPGVPESLQPNVFERFARGDDARVRAGGSTGLGLSIVAAVSKAHGGRVELDSRPGDTTFSLLLPAAP</sequence>
<dbReference type="InterPro" id="IPR005467">
    <property type="entry name" value="His_kinase_dom"/>
</dbReference>
<evidence type="ECO:0000256" key="7">
    <source>
        <dbReference type="ARBA" id="ARBA00022777"/>
    </source>
</evidence>
<feature type="compositionally biased region" description="Acidic residues" evidence="11">
    <location>
        <begin position="15"/>
        <end position="28"/>
    </location>
</feature>
<proteinExistence type="predicted"/>
<dbReference type="Pfam" id="PF00672">
    <property type="entry name" value="HAMP"/>
    <property type="match status" value="1"/>
</dbReference>
<comment type="catalytic activity">
    <reaction evidence="1">
        <text>ATP + protein L-histidine = ADP + protein N-phospho-L-histidine.</text>
        <dbReference type="EC" id="2.7.13.3"/>
    </reaction>
</comment>
<dbReference type="PRINTS" id="PR00344">
    <property type="entry name" value="BCTRLSENSOR"/>
</dbReference>
<dbReference type="Pfam" id="PF02518">
    <property type="entry name" value="HATPase_c"/>
    <property type="match status" value="1"/>
</dbReference>